<name>A0A7R8H145_LEPSM</name>
<dbReference type="InterPro" id="IPR001208">
    <property type="entry name" value="MCM_dom"/>
</dbReference>
<dbReference type="Pfam" id="PF21933">
    <property type="entry name" value="MCM5_C"/>
    <property type="match status" value="1"/>
</dbReference>
<evidence type="ECO:0000313" key="17">
    <source>
        <dbReference type="EMBL" id="CAF2802164.1"/>
    </source>
</evidence>
<dbReference type="GO" id="GO:0042555">
    <property type="term" value="C:MCM complex"/>
    <property type="evidence" value="ECO:0007669"/>
    <property type="project" value="InterPro"/>
</dbReference>
<dbReference type="SUPFAM" id="SSF50978">
    <property type="entry name" value="WD40 repeat-like"/>
    <property type="match status" value="2"/>
</dbReference>
<dbReference type="EMBL" id="HG994590">
    <property type="protein sequence ID" value="CAF2802164.1"/>
    <property type="molecule type" value="Genomic_DNA"/>
</dbReference>
<dbReference type="OrthoDB" id="10009520at2759"/>
<dbReference type="InterPro" id="IPR019775">
    <property type="entry name" value="WD40_repeat_CS"/>
</dbReference>
<evidence type="ECO:0000256" key="14">
    <source>
        <dbReference type="ARBA" id="ARBA00048432"/>
    </source>
</evidence>
<protein>
    <recommendedName>
        <fullName evidence="3">DNA helicase</fullName>
        <ecNumber evidence="3">3.6.4.12</ecNumber>
    </recommendedName>
</protein>
<dbReference type="GO" id="GO:0006270">
    <property type="term" value="P:DNA replication initiation"/>
    <property type="evidence" value="ECO:0007669"/>
    <property type="project" value="InterPro"/>
</dbReference>
<dbReference type="GO" id="GO:0043138">
    <property type="term" value="F:3'-5' DNA helicase activity"/>
    <property type="evidence" value="ECO:0007669"/>
    <property type="project" value="TreeGrafter"/>
</dbReference>
<dbReference type="Pfam" id="PF17855">
    <property type="entry name" value="MCM_lid"/>
    <property type="match status" value="1"/>
</dbReference>
<dbReference type="PROSITE" id="PS00678">
    <property type="entry name" value="WD_REPEATS_1"/>
    <property type="match status" value="1"/>
</dbReference>
<dbReference type="InterPro" id="IPR041562">
    <property type="entry name" value="MCM_lid"/>
</dbReference>
<dbReference type="Proteomes" id="UP000675881">
    <property type="component" value="Chromosome 11"/>
</dbReference>
<dbReference type="Pfam" id="PF17207">
    <property type="entry name" value="MCM_OB"/>
    <property type="match status" value="1"/>
</dbReference>
<accession>A0A7R8H145</accession>
<keyword evidence="4" id="KW-0853">WD repeat</keyword>
<dbReference type="GO" id="GO:0003697">
    <property type="term" value="F:single-stranded DNA binding"/>
    <property type="evidence" value="ECO:0007669"/>
    <property type="project" value="TreeGrafter"/>
</dbReference>
<keyword evidence="13" id="KW-0131">Cell cycle</keyword>
<dbReference type="GO" id="GO:0000727">
    <property type="term" value="P:double-strand break repair via break-induced replication"/>
    <property type="evidence" value="ECO:0007669"/>
    <property type="project" value="TreeGrafter"/>
</dbReference>
<dbReference type="SUPFAM" id="SSF57850">
    <property type="entry name" value="RING/U-box"/>
    <property type="match status" value="1"/>
</dbReference>
<dbReference type="InterPro" id="IPR008048">
    <property type="entry name" value="MCM5"/>
</dbReference>
<keyword evidence="12" id="KW-0539">Nucleus</keyword>
<dbReference type="Gene3D" id="2.130.10.10">
    <property type="entry name" value="YVTN repeat-like/Quinoprotein amine dehydrogenase"/>
    <property type="match status" value="3"/>
</dbReference>
<feature type="region of interest" description="Disordered" evidence="15">
    <location>
        <begin position="800"/>
        <end position="819"/>
    </location>
</feature>
<evidence type="ECO:0000256" key="3">
    <source>
        <dbReference type="ARBA" id="ARBA00012551"/>
    </source>
</evidence>
<dbReference type="InterPro" id="IPR018525">
    <property type="entry name" value="MCM_CS"/>
</dbReference>
<evidence type="ECO:0000256" key="12">
    <source>
        <dbReference type="ARBA" id="ARBA00023242"/>
    </source>
</evidence>
<dbReference type="PRINTS" id="PR01661">
    <property type="entry name" value="MCMPROTEIN5"/>
</dbReference>
<dbReference type="InterPro" id="IPR036322">
    <property type="entry name" value="WD40_repeat_dom_sf"/>
</dbReference>
<evidence type="ECO:0000256" key="15">
    <source>
        <dbReference type="SAM" id="MobiDB-lite"/>
    </source>
</evidence>
<dbReference type="EC" id="3.6.4.12" evidence="3"/>
<keyword evidence="11" id="KW-0238">DNA-binding</keyword>
<reference evidence="17" key="1">
    <citation type="submission" date="2021-02" db="EMBL/GenBank/DDBJ databases">
        <authorList>
            <person name="Bekaert M."/>
        </authorList>
    </citation>
    <scope>NUCLEOTIDE SEQUENCE</scope>
    <source>
        <strain evidence="17">IoA-00</strain>
    </source>
</reference>
<dbReference type="PROSITE" id="PS00847">
    <property type="entry name" value="MCM_1"/>
    <property type="match status" value="1"/>
</dbReference>
<dbReference type="Pfam" id="PF00400">
    <property type="entry name" value="WD40"/>
    <property type="match status" value="3"/>
</dbReference>
<sequence length="1716" mass="188420">MAESEAYSASLSNGLYTQESLDVLKGMFPEKDEFELTSLLKSYPGKYMEGLIDKILQGVQVRCLICWEDLYMEDVISCDGDHPVCRSCLTEGIKNQLADGLDNYICLNYGCEIPYQISDLETVMDHKMITKYIQTLCSNEVKSCGEFGLYTCSECNYAVTIDKEGLDVIKCQYQYCKALTCIHCQLPAHPRGETCLKLKVEKLRLKVEDSMANAVIRKCHACAKPYTKTDGCNRIQCICEKPEIGKCPLQTNSEDLHHVERTSAARKTEATFDHQLSLPRPSTSDIVNSIDSLCASMEGFDDGGVFFSDNFGGGNDASGAHRRPIYKYRDALKRNLSLGEARLEVIFEDLSSFDANLADKLSKGPSDSLPLFEEAATELGVEILDDVRSGESVQISLFSSERPLGIRDLSSDLISRLVRIPGIIISASSIKSKAKTISIACRTCKHVIPNIRVPPGLEGLPLPRKCANSGLQAENKCPLDPYIILPDKIKCCDFQVLKLQESPDSVPHGEMPRHMTLFLDRFLVDKVVPGNKVTVLGIYSIRKTSNKWGESKSVGVRAPYLRVVGIQVDTDGQGRTAVDTRFTSEEEERFRRLAAKPNVQNIISQSIAPSIYGSDDIKKAIACLLFGGSRKRLPDGLTRRGDINVLLLGDPGTAKSQLLKFVHRLAPISVYTSGKGSSAAGLTASVLRDPATRNFVVEGGAMVLADGGVVCIDEFDKMREDDRVAIHEAMEQQTISIAKAGITTTLNSRCSGEENIDFMPTILSRFDTIFIIKDEHNEARDTILAKHVISVHVNAFAVDSMQGDDDKDENDDNELSEASAEKLKNKYVMMRNGTKELENDSDKRLAIPITVRQLEAVIRISESLAKMELQPFAVDRHVDEALRIFQVSTLDAAMSGSLSGVEGFTTEEDQELVNRIERQLKRRFAIGSQVSEQSIIQDFSKQKYPEKAVQRVLHFMIRRGEIQHPSLELLTLAHLIYENYVLSSALNGPHFTKDANPHHKDPGPWHNFWKSMEMEPKILTDLFLPVNELPIVTAIGFTGSVQRGLIFDYDRRRVFYPLGKTIVLRSDASFTNYSSEECKSGFKAAPHSKGPQQKFLSQHSHNISTLALSSSGQFLISGEVTPNITDKAEVIIWNVEHNGEVLHRYRLHSVGVKCVQISPNDIYAASIGKEDPSVLLLKDLKSGALISGKKVFGQPFVPMSLSFLPGRDDVLVVGGLDALVLWRVDEEKKLSCVRITFGKIKRSVSDLFVKRVSKGESIAMCGTTSGDIVKVSLLVKDDYNDTGKDILSGSLLSCLIKKTPKKDARINAGKFAGGVTCLQFFKDSDKMIVGTGCGELCIVQERARAGPSKNRTLNPGVPTKVSEPTQSHLIELKTLSLSEFPITSIIQYDRSSLFVGTKNGDIFHIDTLTYYSPTLVSSSSSSTQINSLAFPKGLDSICLATSSDGFRLWQLQSGTELLHVRPNESGGNNKCTVAEFSPLGDAILSGWSDGSLRIFSPQSGSTLGVTGGVHPSGVSTLAFAANRGLIFTGGNDGQLRGWTLSSPSSWKLSLSCTLRQHKKQIISLQVNNSGSECLSGSKDGTAVIWDVTIPSSIQRKRILVGSCSLVGASYHSSESQIITLSIDGRLSYWDTCKGIEIRSFIISHYGVTRALDVFKDFILTGTELSTLKIRRYKAGDIIGVGRGHVGSISSLKMSPSGAWVVIGTEDGALIVFDVNL</sequence>
<evidence type="ECO:0000259" key="16">
    <source>
        <dbReference type="SMART" id="SM00382"/>
    </source>
</evidence>
<dbReference type="InterPro" id="IPR003593">
    <property type="entry name" value="AAA+_ATPase"/>
</dbReference>
<dbReference type="GO" id="GO:0017116">
    <property type="term" value="F:single-stranded DNA helicase activity"/>
    <property type="evidence" value="ECO:0007669"/>
    <property type="project" value="TreeGrafter"/>
</dbReference>
<dbReference type="SUPFAM" id="SSF52540">
    <property type="entry name" value="P-loop containing nucleoside triphosphate hydrolases"/>
    <property type="match status" value="1"/>
</dbReference>
<dbReference type="PRINTS" id="PR01657">
    <property type="entry name" value="MCMFAMILY"/>
</dbReference>
<evidence type="ECO:0000256" key="9">
    <source>
        <dbReference type="ARBA" id="ARBA00022806"/>
    </source>
</evidence>
<keyword evidence="8 17" id="KW-0378">Hydrolase</keyword>
<dbReference type="GO" id="GO:0005524">
    <property type="term" value="F:ATP binding"/>
    <property type="evidence" value="ECO:0007669"/>
    <property type="project" value="UniProtKB-KW"/>
</dbReference>
<keyword evidence="5" id="KW-0235">DNA replication</keyword>
<feature type="domain" description="AAA+ ATPase" evidence="16">
    <location>
        <begin position="641"/>
        <end position="776"/>
    </location>
</feature>
<evidence type="ECO:0000256" key="2">
    <source>
        <dbReference type="ARBA" id="ARBA00008010"/>
    </source>
</evidence>
<dbReference type="InterPro" id="IPR001680">
    <property type="entry name" value="WD40_rpt"/>
</dbReference>
<evidence type="ECO:0000256" key="1">
    <source>
        <dbReference type="ARBA" id="ARBA00004123"/>
    </source>
</evidence>
<organism evidence="17 18">
    <name type="scientific">Lepeophtheirus salmonis</name>
    <name type="common">Salmon louse</name>
    <name type="synonym">Caligus salmonis</name>
    <dbReference type="NCBI Taxonomy" id="72036"/>
    <lineage>
        <taxon>Eukaryota</taxon>
        <taxon>Metazoa</taxon>
        <taxon>Ecdysozoa</taxon>
        <taxon>Arthropoda</taxon>
        <taxon>Crustacea</taxon>
        <taxon>Multicrustacea</taxon>
        <taxon>Hexanauplia</taxon>
        <taxon>Copepoda</taxon>
        <taxon>Siphonostomatoida</taxon>
        <taxon>Caligidae</taxon>
        <taxon>Lepeophtheirus</taxon>
    </lineage>
</organism>
<comment type="catalytic activity">
    <reaction evidence="14">
        <text>ATP + H2O = ADP + phosphate + H(+)</text>
        <dbReference type="Rhea" id="RHEA:13065"/>
        <dbReference type="ChEBI" id="CHEBI:15377"/>
        <dbReference type="ChEBI" id="CHEBI:15378"/>
        <dbReference type="ChEBI" id="CHEBI:30616"/>
        <dbReference type="ChEBI" id="CHEBI:43474"/>
        <dbReference type="ChEBI" id="CHEBI:456216"/>
        <dbReference type="EC" id="3.6.4.12"/>
    </reaction>
    <physiologicalReaction direction="left-to-right" evidence="14">
        <dbReference type="Rhea" id="RHEA:13066"/>
    </physiologicalReaction>
</comment>
<evidence type="ECO:0000256" key="8">
    <source>
        <dbReference type="ARBA" id="ARBA00022801"/>
    </source>
</evidence>
<keyword evidence="6" id="KW-0677">Repeat</keyword>
<keyword evidence="9" id="KW-0347">Helicase</keyword>
<keyword evidence="7" id="KW-0547">Nucleotide-binding</keyword>
<dbReference type="Gene3D" id="3.30.1640.10">
    <property type="entry name" value="mini-chromosome maintenance (MCM) complex, chain A, domain 1"/>
    <property type="match status" value="1"/>
</dbReference>
<dbReference type="GO" id="GO:0005634">
    <property type="term" value="C:nucleus"/>
    <property type="evidence" value="ECO:0007669"/>
    <property type="project" value="UniProtKB-SubCell"/>
</dbReference>
<comment type="similarity">
    <text evidence="2">Belongs to the MCM family.</text>
</comment>
<dbReference type="PANTHER" id="PTHR11630">
    <property type="entry name" value="DNA REPLICATION LICENSING FACTOR MCM FAMILY MEMBER"/>
    <property type="match status" value="1"/>
</dbReference>
<comment type="subcellular location">
    <subcellularLocation>
        <location evidence="1">Nucleus</location>
    </subcellularLocation>
</comment>
<dbReference type="Pfam" id="PF00493">
    <property type="entry name" value="MCM"/>
    <property type="match status" value="2"/>
</dbReference>
<evidence type="ECO:0000256" key="13">
    <source>
        <dbReference type="ARBA" id="ARBA00023306"/>
    </source>
</evidence>
<dbReference type="SMART" id="SM00350">
    <property type="entry name" value="MCM"/>
    <property type="match status" value="1"/>
</dbReference>
<keyword evidence="18" id="KW-1185">Reference proteome</keyword>
<dbReference type="Pfam" id="PF26200">
    <property type="entry name" value="Rcat_RNF216"/>
    <property type="match status" value="1"/>
</dbReference>
<dbReference type="Gene3D" id="3.40.50.300">
    <property type="entry name" value="P-loop containing nucleotide triphosphate hydrolases"/>
    <property type="match status" value="1"/>
</dbReference>
<evidence type="ECO:0000256" key="6">
    <source>
        <dbReference type="ARBA" id="ARBA00022737"/>
    </source>
</evidence>
<dbReference type="SMART" id="SM00320">
    <property type="entry name" value="WD40"/>
    <property type="match status" value="9"/>
</dbReference>
<dbReference type="SUPFAM" id="SSF50249">
    <property type="entry name" value="Nucleic acid-binding proteins"/>
    <property type="match status" value="1"/>
</dbReference>
<dbReference type="InterPro" id="IPR027417">
    <property type="entry name" value="P-loop_NTPase"/>
</dbReference>
<dbReference type="InterPro" id="IPR027925">
    <property type="entry name" value="MCM_N"/>
</dbReference>
<dbReference type="InterPro" id="IPR054125">
    <property type="entry name" value="MCM5_C"/>
</dbReference>
<proteinExistence type="inferred from homology"/>
<gene>
    <name evidence="17" type="ORF">LSAA_2757</name>
</gene>
<dbReference type="InterPro" id="IPR015943">
    <property type="entry name" value="WD40/YVTN_repeat-like_dom_sf"/>
</dbReference>
<dbReference type="InterPro" id="IPR012340">
    <property type="entry name" value="NA-bd_OB-fold"/>
</dbReference>
<dbReference type="InterPro" id="IPR033762">
    <property type="entry name" value="MCM_OB"/>
</dbReference>
<evidence type="ECO:0000256" key="10">
    <source>
        <dbReference type="ARBA" id="ARBA00022840"/>
    </source>
</evidence>
<dbReference type="InterPro" id="IPR031327">
    <property type="entry name" value="MCM"/>
</dbReference>
<keyword evidence="10" id="KW-0067">ATP-binding</keyword>
<dbReference type="GO" id="GO:0016787">
    <property type="term" value="F:hydrolase activity"/>
    <property type="evidence" value="ECO:0007669"/>
    <property type="project" value="UniProtKB-KW"/>
</dbReference>
<evidence type="ECO:0000256" key="4">
    <source>
        <dbReference type="ARBA" id="ARBA00022574"/>
    </source>
</evidence>
<dbReference type="Pfam" id="PF14551">
    <property type="entry name" value="MCM_N"/>
    <property type="match status" value="1"/>
</dbReference>
<dbReference type="GO" id="GO:0003688">
    <property type="term" value="F:DNA replication origin binding"/>
    <property type="evidence" value="ECO:0007669"/>
    <property type="project" value="InterPro"/>
</dbReference>
<dbReference type="Gene3D" id="2.40.50.140">
    <property type="entry name" value="Nucleic acid-binding proteins"/>
    <property type="match status" value="1"/>
</dbReference>
<dbReference type="PANTHER" id="PTHR11630:SF42">
    <property type="entry name" value="DNA REPLICATION LICENSING FACTOR MCM5"/>
    <property type="match status" value="1"/>
</dbReference>
<evidence type="ECO:0000256" key="7">
    <source>
        <dbReference type="ARBA" id="ARBA00022741"/>
    </source>
</evidence>
<evidence type="ECO:0000256" key="11">
    <source>
        <dbReference type="ARBA" id="ARBA00023125"/>
    </source>
</evidence>
<dbReference type="SMART" id="SM00382">
    <property type="entry name" value="AAA"/>
    <property type="match status" value="1"/>
</dbReference>
<evidence type="ECO:0000256" key="5">
    <source>
        <dbReference type="ARBA" id="ARBA00022705"/>
    </source>
</evidence>
<evidence type="ECO:0000313" key="18">
    <source>
        <dbReference type="Proteomes" id="UP000675881"/>
    </source>
</evidence>
<feature type="compositionally biased region" description="Acidic residues" evidence="15">
    <location>
        <begin position="802"/>
        <end position="815"/>
    </location>
</feature>